<dbReference type="Proteomes" id="UP000249482">
    <property type="component" value="Unassembled WGS sequence"/>
</dbReference>
<evidence type="ECO:0000313" key="3">
    <source>
        <dbReference type="EMBL" id="EGO6679648.1"/>
    </source>
</evidence>
<feature type="domain" description="DUF4832" evidence="2">
    <location>
        <begin position="312"/>
        <end position="446"/>
    </location>
</feature>
<dbReference type="RefSeq" id="WP_000682702.1">
    <property type="nucleotide sequence ID" value="NZ_BAABUE010000049.1"/>
</dbReference>
<dbReference type="SUPFAM" id="SSF51445">
    <property type="entry name" value="(Trans)glycosidases"/>
    <property type="match status" value="1"/>
</dbReference>
<evidence type="ECO:0000313" key="5">
    <source>
        <dbReference type="EMBL" id="PZT64396.1"/>
    </source>
</evidence>
<dbReference type="EMBL" id="WTMY01000079">
    <property type="protein sequence ID" value="MWL46030.1"/>
    <property type="molecule type" value="Genomic_DNA"/>
</dbReference>
<evidence type="ECO:0000313" key="6">
    <source>
        <dbReference type="Proteomes" id="UP000249482"/>
    </source>
</evidence>
<dbReference type="Proteomes" id="UP000487258">
    <property type="component" value="Unassembled WGS sequence"/>
</dbReference>
<dbReference type="AlphaFoldDB" id="A0A2W6Q345"/>
<evidence type="ECO:0000256" key="1">
    <source>
        <dbReference type="SAM" id="SignalP"/>
    </source>
</evidence>
<gene>
    <name evidence="5" type="ORF">DNQ45_22855</name>
    <name evidence="4" type="ORF">GQM04_10960</name>
    <name evidence="3" type="ORF">GTP92_15120</name>
</gene>
<dbReference type="Gene3D" id="3.20.20.80">
    <property type="entry name" value="Glycosidases"/>
    <property type="match status" value="1"/>
</dbReference>
<keyword evidence="1" id="KW-0732">Signal</keyword>
<protein>
    <submittedName>
        <fullName evidence="5">DUF4832 domain-containing protein</fullName>
    </submittedName>
</protein>
<feature type="chain" id="PRO_5042353785" evidence="1">
    <location>
        <begin position="21"/>
        <end position="467"/>
    </location>
</feature>
<dbReference type="InterPro" id="IPR017853">
    <property type="entry name" value="GH"/>
</dbReference>
<dbReference type="InterPro" id="IPR032267">
    <property type="entry name" value="DUF4832"/>
</dbReference>
<evidence type="ECO:0000313" key="4">
    <source>
        <dbReference type="EMBL" id="MWL46030.1"/>
    </source>
</evidence>
<accession>A0A2W6Q345</accession>
<dbReference type="Proteomes" id="UP000600030">
    <property type="component" value="Unassembled WGS sequence"/>
</dbReference>
<reference evidence="5 6" key="1">
    <citation type="submission" date="2018-06" db="EMBL/GenBank/DDBJ databases">
        <title>Draft genome sequence of mcr-1-harboring Escherichia coli isolated from wound infection of a hospitalized patient, in Bolivia.</title>
        <authorList>
            <person name="Munoz M.E."/>
            <person name="Moura Q."/>
            <person name="Ventura P.R.M."/>
            <person name="Bustos L.R."/>
            <person name="Ovando B.G."/>
            <person name="Terrazas D.I.V."/>
            <person name="Yarhui N.B."/>
            <person name="Cerdeira L."/>
            <person name="Lincopan N."/>
        </authorList>
    </citation>
    <scope>NUCLEOTIDE SEQUENCE [LARGE SCALE GENOMIC DNA]</scope>
    <source>
        <strain evidence="5 6">EcMLT</strain>
    </source>
</reference>
<sequence>MKHQWMTAIFCLVCPLSSMAAITTVMPTALTGPLTNPGMGVASFHQGYGEKLPLTEYPDTGIEYERFYWRDLEPEEGKYHFARVDDAFKYAAAHRPAMNVGLRFMALAEPGSGSRIPDWLIKKGIKGTWTADRKSFIPDLADPLFITYSQRLLQALGQRYDGNDNLAFVDIGMVGSWGEWHNSNFPELKPLLERNTTEELDRFVNMHFSAFPKTPKVMLISGGNSLVNAVRKGAGWRADCWGDLRMFSSTWNHMADDYPQRLEAAQRAYPGFNDAWKRAPVNLEICGYMAQWQRDQHYTREEVQRIFDWALAHHASTLNLKSRVIPGEYRQIVDNALTKIGYRFRLVSLSHESVGQPGTALTLNSRWVNEGVAPIYLPYTLSFRLVDASGKPVASGESKEDLLRWLPGEYTVDFLLDMPRTMPGGSYFIEVAIVDKSGAPRIRLANEGQQSSNWYRISKVTVLSSTQ</sequence>
<dbReference type="Pfam" id="PF16116">
    <property type="entry name" value="DUF4832"/>
    <property type="match status" value="1"/>
</dbReference>
<comment type="caution">
    <text evidence="5">The sequence shown here is derived from an EMBL/GenBank/DDBJ whole genome shotgun (WGS) entry which is preliminary data.</text>
</comment>
<evidence type="ECO:0000259" key="2">
    <source>
        <dbReference type="Pfam" id="PF16116"/>
    </source>
</evidence>
<reference evidence="4 7" key="2">
    <citation type="submission" date="2019-12" db="EMBL/GenBank/DDBJ databases">
        <title>Enteriobacteria Tanzani isolates_10432.</title>
        <authorList>
            <person name="Subbiah M."/>
            <person name="Call D."/>
        </authorList>
    </citation>
    <scope>NUCLEOTIDE SEQUENCE [LARGE SCALE GENOMIC DNA]</scope>
    <source>
        <strain evidence="4 7">10432wF6</strain>
    </source>
</reference>
<evidence type="ECO:0000313" key="7">
    <source>
        <dbReference type="Proteomes" id="UP000487258"/>
    </source>
</evidence>
<name>A0A2W6Q345_ECOLX</name>
<feature type="signal peptide" evidence="1">
    <location>
        <begin position="1"/>
        <end position="20"/>
    </location>
</feature>
<dbReference type="EMBL" id="QKWZ01000713">
    <property type="protein sequence ID" value="PZT64396.1"/>
    <property type="molecule type" value="Genomic_DNA"/>
</dbReference>
<organism evidence="5 6">
    <name type="scientific">Escherichia coli</name>
    <dbReference type="NCBI Taxonomy" id="562"/>
    <lineage>
        <taxon>Bacteria</taxon>
        <taxon>Pseudomonadati</taxon>
        <taxon>Pseudomonadota</taxon>
        <taxon>Gammaproteobacteria</taxon>
        <taxon>Enterobacterales</taxon>
        <taxon>Enterobacteriaceae</taxon>
        <taxon>Escherichia</taxon>
    </lineage>
</organism>
<dbReference type="EMBL" id="AAXDPX010000014">
    <property type="protein sequence ID" value="EGO6679648.1"/>
    <property type="molecule type" value="Genomic_DNA"/>
</dbReference>
<reference evidence="3" key="3">
    <citation type="submission" date="2020-01" db="EMBL/GenBank/DDBJ databases">
        <authorList>
            <consortium name="GenomeTrakr network: Whole genome sequencing for foodborne pathogen traceback"/>
        </authorList>
    </citation>
    <scope>NUCLEOTIDE SEQUENCE</scope>
    <source>
        <strain evidence="3">PSU-2311</strain>
    </source>
</reference>
<proteinExistence type="predicted"/>